<accession>A0A1Q6F6W0</accession>
<name>A0A1Q6F6W0_9BACT</name>
<dbReference type="RefSeq" id="WP_022459800.1">
    <property type="nucleotide sequence ID" value="NZ_CAJJWD010000004.1"/>
</dbReference>
<proteinExistence type="predicted"/>
<organism evidence="1 2">
    <name type="scientific">Alistipes putredinis</name>
    <dbReference type="NCBI Taxonomy" id="28117"/>
    <lineage>
        <taxon>Bacteria</taxon>
        <taxon>Pseudomonadati</taxon>
        <taxon>Bacteroidota</taxon>
        <taxon>Bacteroidia</taxon>
        <taxon>Bacteroidales</taxon>
        <taxon>Rikenellaceae</taxon>
        <taxon>Alistipes</taxon>
    </lineage>
</organism>
<gene>
    <name evidence="1" type="ORF">BHV66_05160</name>
</gene>
<sequence length="134" mass="15090">MNRTYLTRAIRELAGVYGYTIHTDTDDRTPREIVLLPAAWLPPIRLKEVEGRLHGRATYSVELRLLHPGAKLSSERRNEVWSQTELQLFDLFTQLSTDPKVIAVENLTVQPGSGAYTPHGEISQTAKADVITCF</sequence>
<evidence type="ECO:0000313" key="1">
    <source>
        <dbReference type="EMBL" id="OKY94558.1"/>
    </source>
</evidence>
<dbReference type="EMBL" id="MNQH01000026">
    <property type="protein sequence ID" value="OKY94558.1"/>
    <property type="molecule type" value="Genomic_DNA"/>
</dbReference>
<comment type="caution">
    <text evidence="1">The sequence shown here is derived from an EMBL/GenBank/DDBJ whole genome shotgun (WGS) entry which is preliminary data.</text>
</comment>
<dbReference type="AlphaFoldDB" id="A0A1Q6F6W0"/>
<protein>
    <submittedName>
        <fullName evidence="1">Uncharacterized protein</fullName>
    </submittedName>
</protein>
<dbReference type="Proteomes" id="UP000187417">
    <property type="component" value="Unassembled WGS sequence"/>
</dbReference>
<dbReference type="STRING" id="28117.BHV66_05160"/>
<reference evidence="1 2" key="1">
    <citation type="journal article" date="2016" name="Nat. Biotechnol.">
        <title>Measurement of bacterial replication rates in microbial communities.</title>
        <authorList>
            <person name="Brown C.T."/>
            <person name="Olm M.R."/>
            <person name="Thomas B.C."/>
            <person name="Banfield J.F."/>
        </authorList>
    </citation>
    <scope>NUCLEOTIDE SEQUENCE [LARGE SCALE GENOMIC DNA]</scope>
    <source>
        <strain evidence="1">CAG:67_53_122</strain>
    </source>
</reference>
<evidence type="ECO:0000313" key="2">
    <source>
        <dbReference type="Proteomes" id="UP000187417"/>
    </source>
</evidence>